<evidence type="ECO:0000256" key="8">
    <source>
        <dbReference type="ARBA" id="ARBA00022989"/>
    </source>
</evidence>
<dbReference type="GO" id="GO:0046677">
    <property type="term" value="P:response to antibiotic"/>
    <property type="evidence" value="ECO:0007669"/>
    <property type="project" value="UniProtKB-UniRule"/>
</dbReference>
<keyword evidence="14" id="KW-0133">Cell shape</keyword>
<evidence type="ECO:0000256" key="10">
    <source>
        <dbReference type="ARBA" id="ARBA00023251"/>
    </source>
</evidence>
<gene>
    <name evidence="14" type="primary">uppP</name>
    <name evidence="15" type="ORF">SIL87_09445</name>
</gene>
<proteinExistence type="inferred from homology"/>
<dbReference type="PANTHER" id="PTHR30622">
    <property type="entry name" value="UNDECAPRENYL-DIPHOSPHATASE"/>
    <property type="match status" value="1"/>
</dbReference>
<dbReference type="HAMAP" id="MF_01006">
    <property type="entry name" value="Undec_diphosphatase"/>
    <property type="match status" value="1"/>
</dbReference>
<feature type="transmembrane region" description="Helical" evidence="14">
    <location>
        <begin position="192"/>
        <end position="211"/>
    </location>
</feature>
<keyword evidence="14" id="KW-0961">Cell wall biogenesis/degradation</keyword>
<keyword evidence="10 14" id="KW-0046">Antibiotic resistance</keyword>
<dbReference type="GO" id="GO:0071555">
    <property type="term" value="P:cell wall organization"/>
    <property type="evidence" value="ECO:0007669"/>
    <property type="project" value="UniProtKB-KW"/>
</dbReference>
<feature type="transmembrane region" description="Helical" evidence="14">
    <location>
        <begin position="223"/>
        <end position="243"/>
    </location>
</feature>
<dbReference type="GO" id="GO:0008360">
    <property type="term" value="P:regulation of cell shape"/>
    <property type="evidence" value="ECO:0007669"/>
    <property type="project" value="UniProtKB-KW"/>
</dbReference>
<evidence type="ECO:0000256" key="6">
    <source>
        <dbReference type="ARBA" id="ARBA00022692"/>
    </source>
</evidence>
<dbReference type="GO" id="GO:0009252">
    <property type="term" value="P:peptidoglycan biosynthetic process"/>
    <property type="evidence" value="ECO:0007669"/>
    <property type="project" value="UniProtKB-KW"/>
</dbReference>
<comment type="miscellaneous">
    <text evidence="14">Bacitracin is thought to be involved in the inhibition of peptidoglycan synthesis by sequestering undecaprenyl diphosphate, thereby reducing the pool of lipid carrier available.</text>
</comment>
<protein>
    <recommendedName>
        <fullName evidence="4 14">Undecaprenyl-diphosphatase</fullName>
        <ecNumber evidence="3 14">3.6.1.27</ecNumber>
    </recommendedName>
    <alternativeName>
        <fullName evidence="12 14">Bacitracin resistance protein</fullName>
    </alternativeName>
    <alternativeName>
        <fullName evidence="11 14">Undecaprenyl pyrophosphate phosphatase</fullName>
    </alternativeName>
</protein>
<comment type="similarity">
    <text evidence="2 14">Belongs to the UppP family.</text>
</comment>
<dbReference type="NCBIfam" id="NF001397">
    <property type="entry name" value="PRK00281.3-4"/>
    <property type="match status" value="1"/>
</dbReference>
<evidence type="ECO:0000256" key="12">
    <source>
        <dbReference type="ARBA" id="ARBA00032932"/>
    </source>
</evidence>
<comment type="caution">
    <text evidence="15">The sequence shown here is derived from an EMBL/GenBank/DDBJ whole genome shotgun (WGS) entry which is preliminary data.</text>
</comment>
<evidence type="ECO:0000256" key="7">
    <source>
        <dbReference type="ARBA" id="ARBA00022801"/>
    </source>
</evidence>
<comment type="catalytic activity">
    <reaction evidence="13 14">
        <text>di-trans,octa-cis-undecaprenyl diphosphate + H2O = di-trans,octa-cis-undecaprenyl phosphate + phosphate + H(+)</text>
        <dbReference type="Rhea" id="RHEA:28094"/>
        <dbReference type="ChEBI" id="CHEBI:15377"/>
        <dbReference type="ChEBI" id="CHEBI:15378"/>
        <dbReference type="ChEBI" id="CHEBI:43474"/>
        <dbReference type="ChEBI" id="CHEBI:58405"/>
        <dbReference type="ChEBI" id="CHEBI:60392"/>
        <dbReference type="EC" id="3.6.1.27"/>
    </reaction>
</comment>
<feature type="transmembrane region" description="Helical" evidence="14">
    <location>
        <begin position="263"/>
        <end position="281"/>
    </location>
</feature>
<evidence type="ECO:0000256" key="4">
    <source>
        <dbReference type="ARBA" id="ARBA00021581"/>
    </source>
</evidence>
<keyword evidence="16" id="KW-1185">Reference proteome</keyword>
<evidence type="ECO:0000256" key="14">
    <source>
        <dbReference type="HAMAP-Rule" id="MF_01006"/>
    </source>
</evidence>
<evidence type="ECO:0000256" key="13">
    <source>
        <dbReference type="ARBA" id="ARBA00047594"/>
    </source>
</evidence>
<evidence type="ECO:0000256" key="3">
    <source>
        <dbReference type="ARBA" id="ARBA00012374"/>
    </source>
</evidence>
<evidence type="ECO:0000256" key="2">
    <source>
        <dbReference type="ARBA" id="ARBA00010621"/>
    </source>
</evidence>
<dbReference type="Pfam" id="PF02673">
    <property type="entry name" value="BacA"/>
    <property type="match status" value="1"/>
</dbReference>
<dbReference type="EC" id="3.6.1.27" evidence="3 14"/>
<organism evidence="15 16">
    <name type="scientific">Acidiphilium acidophilum</name>
    <name type="common">Thiobacillus acidophilus</name>
    <dbReference type="NCBI Taxonomy" id="76588"/>
    <lineage>
        <taxon>Bacteria</taxon>
        <taxon>Pseudomonadati</taxon>
        <taxon>Pseudomonadota</taxon>
        <taxon>Alphaproteobacteria</taxon>
        <taxon>Acetobacterales</taxon>
        <taxon>Acidocellaceae</taxon>
        <taxon>Acidiphilium</taxon>
    </lineage>
</organism>
<evidence type="ECO:0000256" key="5">
    <source>
        <dbReference type="ARBA" id="ARBA00022475"/>
    </source>
</evidence>
<feature type="transmembrane region" description="Helical" evidence="14">
    <location>
        <begin position="90"/>
        <end position="108"/>
    </location>
</feature>
<keyword evidence="9 14" id="KW-0472">Membrane</keyword>
<comment type="subcellular location">
    <subcellularLocation>
        <location evidence="1 14">Cell membrane</location>
        <topology evidence="1 14">Multi-pass membrane protein</topology>
    </subcellularLocation>
</comment>
<dbReference type="EMBL" id="JAWXYB010000018">
    <property type="protein sequence ID" value="MDX5930986.1"/>
    <property type="molecule type" value="Genomic_DNA"/>
</dbReference>
<dbReference type="AlphaFoldDB" id="A0AAW9DPG4"/>
<feature type="transmembrane region" description="Helical" evidence="14">
    <location>
        <begin position="114"/>
        <end position="135"/>
    </location>
</feature>
<evidence type="ECO:0000256" key="1">
    <source>
        <dbReference type="ARBA" id="ARBA00004651"/>
    </source>
</evidence>
<dbReference type="RefSeq" id="WP_319613909.1">
    <property type="nucleotide sequence ID" value="NZ_JAWXYB010000018.1"/>
</dbReference>
<dbReference type="GO" id="GO:0050380">
    <property type="term" value="F:undecaprenyl-diphosphatase activity"/>
    <property type="evidence" value="ECO:0007669"/>
    <property type="project" value="UniProtKB-UniRule"/>
</dbReference>
<dbReference type="GO" id="GO:0005886">
    <property type="term" value="C:plasma membrane"/>
    <property type="evidence" value="ECO:0007669"/>
    <property type="project" value="UniProtKB-SubCell"/>
</dbReference>
<accession>A0AAW9DPG4</accession>
<keyword evidence="7 14" id="KW-0378">Hydrolase</keyword>
<dbReference type="InterPro" id="IPR003824">
    <property type="entry name" value="UppP"/>
</dbReference>
<evidence type="ECO:0000256" key="11">
    <source>
        <dbReference type="ARBA" id="ARBA00032707"/>
    </source>
</evidence>
<keyword evidence="6 14" id="KW-0812">Transmembrane</keyword>
<sequence>MTPLIAVLFAVMQGATELFPVSSLGHAVIVPKLLHWHIDQHAATFLPFVVMLHVGTATALLAYFWRDWWNMLRGVLGQGDARAVNAERGLLLRLVVATIPAVVIGFALKKPIAHLFASPMIAAGFIIINGGLLLAGEQLRRRRAAGGFGIGQLTLFDAFVIGLFQCLAFLPGLSRSGAAIVGGLTRGIDHEAAARFAFLMATPVIAGATVVEVPKLLHHSAALHGMFGMAVLAAVVAGVVAYLSTAFLMKYFRDHDRWALGPFAAYCGAFGVLSLVLLSAGI</sequence>
<feature type="transmembrane region" description="Helical" evidence="14">
    <location>
        <begin position="43"/>
        <end position="65"/>
    </location>
</feature>
<comment type="function">
    <text evidence="14">Catalyzes the dephosphorylation of undecaprenyl diphosphate (UPP). Confers resistance to bacitracin.</text>
</comment>
<feature type="transmembrane region" description="Helical" evidence="14">
    <location>
        <begin position="147"/>
        <end position="172"/>
    </location>
</feature>
<keyword evidence="8 14" id="KW-1133">Transmembrane helix</keyword>
<evidence type="ECO:0000313" key="16">
    <source>
        <dbReference type="Proteomes" id="UP001279553"/>
    </source>
</evidence>
<name>A0AAW9DPG4_ACIAO</name>
<evidence type="ECO:0000256" key="9">
    <source>
        <dbReference type="ARBA" id="ARBA00023136"/>
    </source>
</evidence>
<keyword evidence="5 14" id="KW-1003">Cell membrane</keyword>
<evidence type="ECO:0000313" key="15">
    <source>
        <dbReference type="EMBL" id="MDX5930986.1"/>
    </source>
</evidence>
<reference evidence="15 16" key="1">
    <citation type="submission" date="2023-11" db="EMBL/GenBank/DDBJ databases">
        <title>MicrobeMod: A computational toolkit for identifying prokaryotic methylation and restriction-modification with nanopore sequencing.</title>
        <authorList>
            <person name="Crits-Christoph A."/>
            <person name="Kang S.C."/>
            <person name="Lee H."/>
            <person name="Ostrov N."/>
        </authorList>
    </citation>
    <scope>NUCLEOTIDE SEQUENCE [LARGE SCALE GENOMIC DNA]</scope>
    <source>
        <strain evidence="15 16">DSMZ 700</strain>
    </source>
</reference>
<dbReference type="PANTHER" id="PTHR30622:SF4">
    <property type="entry name" value="UNDECAPRENYL-DIPHOSPHATASE"/>
    <property type="match status" value="1"/>
</dbReference>
<dbReference type="Proteomes" id="UP001279553">
    <property type="component" value="Unassembled WGS sequence"/>
</dbReference>
<keyword evidence="14" id="KW-0573">Peptidoglycan synthesis</keyword>